<gene>
    <name evidence="1" type="ORF">HPLM_LOCUS7099</name>
</gene>
<proteinExistence type="predicted"/>
<dbReference type="Proteomes" id="UP000268014">
    <property type="component" value="Unassembled WGS sequence"/>
</dbReference>
<reference evidence="1 2" key="2">
    <citation type="submission" date="2018-11" db="EMBL/GenBank/DDBJ databases">
        <authorList>
            <consortium name="Pathogen Informatics"/>
        </authorList>
    </citation>
    <scope>NUCLEOTIDE SEQUENCE [LARGE SCALE GENOMIC DNA]</scope>
    <source>
        <strain evidence="1 2">MHpl1</strain>
    </source>
</reference>
<name>A0A0N4W9V3_HAEPC</name>
<evidence type="ECO:0000313" key="1">
    <source>
        <dbReference type="EMBL" id="VDO30924.1"/>
    </source>
</evidence>
<sequence>KFTNEYDKTQGIVTPVTDAVTNQEPNFSTAAGKSSSLRQQAELLTKMTNCFQTGGISEDCGKLTSESLF</sequence>
<dbReference type="OrthoDB" id="5849956at2759"/>
<reference evidence="3" key="1">
    <citation type="submission" date="2017-02" db="UniProtKB">
        <authorList>
            <consortium name="WormBaseParasite"/>
        </authorList>
    </citation>
    <scope>IDENTIFICATION</scope>
</reference>
<accession>A0A0N4W9V3</accession>
<dbReference type="AlphaFoldDB" id="A0A0N4W9V3"/>
<keyword evidence="2" id="KW-1185">Reference proteome</keyword>
<organism evidence="3">
    <name type="scientific">Haemonchus placei</name>
    <name type="common">Barber's pole worm</name>
    <dbReference type="NCBI Taxonomy" id="6290"/>
    <lineage>
        <taxon>Eukaryota</taxon>
        <taxon>Metazoa</taxon>
        <taxon>Ecdysozoa</taxon>
        <taxon>Nematoda</taxon>
        <taxon>Chromadorea</taxon>
        <taxon>Rhabditida</taxon>
        <taxon>Rhabditina</taxon>
        <taxon>Rhabditomorpha</taxon>
        <taxon>Strongyloidea</taxon>
        <taxon>Trichostrongylidae</taxon>
        <taxon>Haemonchus</taxon>
    </lineage>
</organism>
<protein>
    <submittedName>
        <fullName evidence="3">Hemagglutinin</fullName>
    </submittedName>
</protein>
<dbReference type="EMBL" id="UZAF01016599">
    <property type="protein sequence ID" value="VDO30924.1"/>
    <property type="molecule type" value="Genomic_DNA"/>
</dbReference>
<evidence type="ECO:0000313" key="3">
    <source>
        <dbReference type="WBParaSite" id="HPLM_0000710701-mRNA-1"/>
    </source>
</evidence>
<evidence type="ECO:0000313" key="2">
    <source>
        <dbReference type="Proteomes" id="UP000268014"/>
    </source>
</evidence>
<dbReference type="WBParaSite" id="HPLM_0000710701-mRNA-1">
    <property type="protein sequence ID" value="HPLM_0000710701-mRNA-1"/>
    <property type="gene ID" value="HPLM_0000710701"/>
</dbReference>